<accession>A0A5B0PU46</accession>
<dbReference type="PROSITE" id="PS51419">
    <property type="entry name" value="RAB"/>
    <property type="match status" value="1"/>
</dbReference>
<keyword evidence="3" id="KW-1185">Reference proteome</keyword>
<evidence type="ECO:0000313" key="3">
    <source>
        <dbReference type="Proteomes" id="UP000324748"/>
    </source>
</evidence>
<gene>
    <name evidence="2" type="primary">YPT52_1</name>
    <name evidence="2" type="ORF">PGT21_017741</name>
</gene>
<protein>
    <submittedName>
        <fullName evidence="2">GTP-binding protein of the rab/ypt</fullName>
    </submittedName>
</protein>
<proteinExistence type="predicted"/>
<dbReference type="Proteomes" id="UP000324748">
    <property type="component" value="Unassembled WGS sequence"/>
</dbReference>
<reference evidence="2 3" key="1">
    <citation type="submission" date="2019-05" db="EMBL/GenBank/DDBJ databases">
        <title>Emergence of the Ug99 lineage of the wheat stem rust pathogen through somatic hybridization.</title>
        <authorList>
            <person name="Li F."/>
            <person name="Upadhyaya N.M."/>
            <person name="Sperschneider J."/>
            <person name="Matny O."/>
            <person name="Nguyen-Phuc H."/>
            <person name="Mago R."/>
            <person name="Raley C."/>
            <person name="Miller M.E."/>
            <person name="Silverstein K.A.T."/>
            <person name="Henningsen E."/>
            <person name="Hirsch C.D."/>
            <person name="Visser B."/>
            <person name="Pretorius Z.A."/>
            <person name="Steffenson B.J."/>
            <person name="Schwessinger B."/>
            <person name="Dodds P.N."/>
            <person name="Figueroa M."/>
        </authorList>
    </citation>
    <scope>NUCLEOTIDE SEQUENCE [LARGE SCALE GENOMIC DNA]</scope>
    <source>
        <strain evidence="2">21-0</strain>
    </source>
</reference>
<keyword evidence="1" id="KW-0547">Nucleotide-binding</keyword>
<dbReference type="EMBL" id="VSWC01000041">
    <property type="protein sequence ID" value="KAA1104273.1"/>
    <property type="molecule type" value="Genomic_DNA"/>
</dbReference>
<dbReference type="OrthoDB" id="63533at2759"/>
<evidence type="ECO:0000256" key="1">
    <source>
        <dbReference type="ARBA" id="ARBA00022741"/>
    </source>
</evidence>
<name>A0A5B0PU46_PUCGR</name>
<dbReference type="InterPro" id="IPR001806">
    <property type="entry name" value="Small_GTPase"/>
</dbReference>
<dbReference type="Pfam" id="PF00071">
    <property type="entry name" value="Ras"/>
    <property type="match status" value="1"/>
</dbReference>
<dbReference type="Gene3D" id="3.40.50.300">
    <property type="entry name" value="P-loop containing nucleotide triphosphate hydrolases"/>
    <property type="match status" value="1"/>
</dbReference>
<dbReference type="GO" id="GO:0005525">
    <property type="term" value="F:GTP binding"/>
    <property type="evidence" value="ECO:0007669"/>
    <property type="project" value="InterPro"/>
</dbReference>
<dbReference type="SMART" id="SM00173">
    <property type="entry name" value="RAS"/>
    <property type="match status" value="1"/>
</dbReference>
<dbReference type="InterPro" id="IPR027417">
    <property type="entry name" value="P-loop_NTPase"/>
</dbReference>
<dbReference type="SMART" id="SM00175">
    <property type="entry name" value="RAB"/>
    <property type="match status" value="1"/>
</dbReference>
<evidence type="ECO:0000313" key="2">
    <source>
        <dbReference type="EMBL" id="KAA1104273.1"/>
    </source>
</evidence>
<dbReference type="PRINTS" id="PR00449">
    <property type="entry name" value="RASTRNSFRMNG"/>
</dbReference>
<dbReference type="PANTHER" id="PTHR47978">
    <property type="match status" value="1"/>
</dbReference>
<dbReference type="SUPFAM" id="SSF52540">
    <property type="entry name" value="P-loop containing nucleoside triphosphate hydrolases"/>
    <property type="match status" value="1"/>
</dbReference>
<sequence length="156" mass="17598">MANNPRPNSTRPNYQFKHRESTIGAAFLTQTVKINEQTTIKFEASLEKAKVWIRELQKQADAQIVIALAGNKADLEERRQVPTEEAQRFAEEENLLFFETSAKDSTNVTDIFTAIAPPMAIITLGTTSTYLGLVLELKTQTCMNYSPNMVESKKRN</sequence>
<dbReference type="AlphaFoldDB" id="A0A5B0PU46"/>
<dbReference type="GO" id="GO:0003924">
    <property type="term" value="F:GTPase activity"/>
    <property type="evidence" value="ECO:0007669"/>
    <property type="project" value="InterPro"/>
</dbReference>
<organism evidence="2 3">
    <name type="scientific">Puccinia graminis f. sp. tritici</name>
    <dbReference type="NCBI Taxonomy" id="56615"/>
    <lineage>
        <taxon>Eukaryota</taxon>
        <taxon>Fungi</taxon>
        <taxon>Dikarya</taxon>
        <taxon>Basidiomycota</taxon>
        <taxon>Pucciniomycotina</taxon>
        <taxon>Pucciniomycetes</taxon>
        <taxon>Pucciniales</taxon>
        <taxon>Pucciniaceae</taxon>
        <taxon>Puccinia</taxon>
    </lineage>
</organism>
<comment type="caution">
    <text evidence="2">The sequence shown here is derived from an EMBL/GenBank/DDBJ whole genome shotgun (WGS) entry which is preliminary data.</text>
</comment>